<dbReference type="Gene3D" id="3.40.50.720">
    <property type="entry name" value="NAD(P)-binding Rossmann-like Domain"/>
    <property type="match status" value="1"/>
</dbReference>
<dbReference type="FunFam" id="3.40.50.720:FF:000084">
    <property type="entry name" value="Short-chain dehydrogenase reductase"/>
    <property type="match status" value="1"/>
</dbReference>
<dbReference type="SMART" id="SM00822">
    <property type="entry name" value="PKS_KR"/>
    <property type="match status" value="1"/>
</dbReference>
<dbReference type="STRING" id="1618434.UR52_C0014G0013"/>
<evidence type="ECO:0000313" key="4">
    <source>
        <dbReference type="Proteomes" id="UP000034176"/>
    </source>
</evidence>
<dbReference type="PROSITE" id="PS00061">
    <property type="entry name" value="ADH_SHORT"/>
    <property type="match status" value="1"/>
</dbReference>
<evidence type="ECO:0000313" key="3">
    <source>
        <dbReference type="EMBL" id="KKP59109.1"/>
    </source>
</evidence>
<dbReference type="AlphaFoldDB" id="A0A0G0AQK4"/>
<dbReference type="InterPro" id="IPR002347">
    <property type="entry name" value="SDR_fam"/>
</dbReference>
<name>A0A0G0AQK4_9BACT</name>
<dbReference type="NCBIfam" id="NF005559">
    <property type="entry name" value="PRK07231.1"/>
    <property type="match status" value="1"/>
</dbReference>
<dbReference type="CDD" id="cd05233">
    <property type="entry name" value="SDR_c"/>
    <property type="match status" value="1"/>
</dbReference>
<dbReference type="SUPFAM" id="SSF51735">
    <property type="entry name" value="NAD(P)-binding Rossmann-fold domains"/>
    <property type="match status" value="1"/>
</dbReference>
<evidence type="ECO:0000259" key="2">
    <source>
        <dbReference type="SMART" id="SM00822"/>
    </source>
</evidence>
<dbReference type="PATRIC" id="fig|1618434.3.peg.442"/>
<dbReference type="InterPro" id="IPR036291">
    <property type="entry name" value="NAD(P)-bd_dom_sf"/>
</dbReference>
<dbReference type="Pfam" id="PF13561">
    <property type="entry name" value="adh_short_C2"/>
    <property type="match status" value="1"/>
</dbReference>
<dbReference type="Proteomes" id="UP000034176">
    <property type="component" value="Unassembled WGS sequence"/>
</dbReference>
<organism evidence="3 4">
    <name type="scientific">Candidatus Gottesmanbacteria bacterium GW2011_GWA1_34_13</name>
    <dbReference type="NCBI Taxonomy" id="1618434"/>
    <lineage>
        <taxon>Bacteria</taxon>
        <taxon>Candidatus Gottesmaniibacteriota</taxon>
    </lineage>
</organism>
<gene>
    <name evidence="3" type="ORF">UR52_C0014G0013</name>
</gene>
<dbReference type="EMBL" id="LBPN01000014">
    <property type="protein sequence ID" value="KKP59109.1"/>
    <property type="molecule type" value="Genomic_DNA"/>
</dbReference>
<evidence type="ECO:0000256" key="1">
    <source>
        <dbReference type="ARBA" id="ARBA00006484"/>
    </source>
</evidence>
<reference evidence="3 4" key="1">
    <citation type="journal article" date="2015" name="Nature">
        <title>rRNA introns, odd ribosomes, and small enigmatic genomes across a large radiation of phyla.</title>
        <authorList>
            <person name="Brown C.T."/>
            <person name="Hug L.A."/>
            <person name="Thomas B.C."/>
            <person name="Sharon I."/>
            <person name="Castelle C.J."/>
            <person name="Singh A."/>
            <person name="Wilkins M.J."/>
            <person name="Williams K.H."/>
            <person name="Banfield J.F."/>
        </authorList>
    </citation>
    <scope>NUCLEOTIDE SEQUENCE [LARGE SCALE GENOMIC DNA]</scope>
</reference>
<proteinExistence type="inferred from homology"/>
<dbReference type="PRINTS" id="PR00081">
    <property type="entry name" value="GDHRDH"/>
</dbReference>
<dbReference type="PANTHER" id="PTHR42760">
    <property type="entry name" value="SHORT-CHAIN DEHYDROGENASES/REDUCTASES FAMILY MEMBER"/>
    <property type="match status" value="1"/>
</dbReference>
<dbReference type="GO" id="GO:0016616">
    <property type="term" value="F:oxidoreductase activity, acting on the CH-OH group of donors, NAD or NADP as acceptor"/>
    <property type="evidence" value="ECO:0007669"/>
    <property type="project" value="UniProtKB-ARBA"/>
</dbReference>
<sequence length="249" mass="26570">MRLQDKVAIITGGGTGIGKGIALLFAQEGAKVVVSGRRMEPLSQTVIEIEKAGGKAIAISADVSKADEVQQLVNQTLSSFGKIDILINNAGVYIPHDALTLTDQEWDMTMSVDLKGVWYTVKAVIPHMLKQGQGKIINISSIAGLIGFEQSPAYCAAKGAVINLTREMALDYAPKNIFVNGIAPGVIDTDMTKSFLADEQTKKAFLDKTPVGRVGLPQDIAYAAVYLASDESEFVVGQTIVVDGGWTIR</sequence>
<protein>
    <submittedName>
        <fullName evidence="3">Short-chain dehydrogenase</fullName>
    </submittedName>
</protein>
<comment type="similarity">
    <text evidence="1">Belongs to the short-chain dehydrogenases/reductases (SDR) family.</text>
</comment>
<dbReference type="PRINTS" id="PR00080">
    <property type="entry name" value="SDRFAMILY"/>
</dbReference>
<feature type="domain" description="Ketoreductase" evidence="2">
    <location>
        <begin position="6"/>
        <end position="185"/>
    </location>
</feature>
<dbReference type="InterPro" id="IPR057326">
    <property type="entry name" value="KR_dom"/>
</dbReference>
<comment type="caution">
    <text evidence="3">The sequence shown here is derived from an EMBL/GenBank/DDBJ whole genome shotgun (WGS) entry which is preliminary data.</text>
</comment>
<accession>A0A0G0AQK4</accession>
<dbReference type="InterPro" id="IPR020904">
    <property type="entry name" value="Sc_DH/Rdtase_CS"/>
</dbReference>